<name>A0A6P2DGZ6_9BACT</name>
<dbReference type="Gene3D" id="3.20.20.140">
    <property type="entry name" value="Metal-dependent hydrolases"/>
    <property type="match status" value="1"/>
</dbReference>
<dbReference type="InterPro" id="IPR006680">
    <property type="entry name" value="Amidohydro-rel"/>
</dbReference>
<gene>
    <name evidence="3" type="ORF">SOIL9_77930</name>
</gene>
<feature type="region of interest" description="Disordered" evidence="1">
    <location>
        <begin position="292"/>
        <end position="312"/>
    </location>
</feature>
<feature type="domain" description="Amidohydrolase-related" evidence="2">
    <location>
        <begin position="119"/>
        <end position="333"/>
    </location>
</feature>
<keyword evidence="4" id="KW-1185">Reference proteome</keyword>
<evidence type="ECO:0000313" key="3">
    <source>
        <dbReference type="EMBL" id="VTS01607.1"/>
    </source>
</evidence>
<protein>
    <recommendedName>
        <fullName evidence="2">Amidohydrolase-related domain-containing protein</fullName>
    </recommendedName>
</protein>
<evidence type="ECO:0000256" key="1">
    <source>
        <dbReference type="SAM" id="MobiDB-lite"/>
    </source>
</evidence>
<proteinExistence type="predicted"/>
<dbReference type="AlphaFoldDB" id="A0A6P2DGZ6"/>
<dbReference type="Proteomes" id="UP000464178">
    <property type="component" value="Chromosome"/>
</dbReference>
<dbReference type="KEGG" id="gms:SOIL9_77930"/>
<dbReference type="RefSeq" id="WP_162672501.1">
    <property type="nucleotide sequence ID" value="NZ_LR593886.1"/>
</dbReference>
<dbReference type="GO" id="GO:0016787">
    <property type="term" value="F:hydrolase activity"/>
    <property type="evidence" value="ECO:0007669"/>
    <property type="project" value="UniProtKB-KW"/>
</dbReference>
<organism evidence="3 4">
    <name type="scientific">Gemmata massiliana</name>
    <dbReference type="NCBI Taxonomy" id="1210884"/>
    <lineage>
        <taxon>Bacteria</taxon>
        <taxon>Pseudomonadati</taxon>
        <taxon>Planctomycetota</taxon>
        <taxon>Planctomycetia</taxon>
        <taxon>Gemmatales</taxon>
        <taxon>Gemmataceae</taxon>
        <taxon>Gemmata</taxon>
    </lineage>
</organism>
<accession>A0A6P2DGZ6</accession>
<dbReference type="InterPro" id="IPR032466">
    <property type="entry name" value="Metal_Hydrolase"/>
</dbReference>
<sequence>MSNDSLPDYNATGQDFGHREHLGYSGPSIIDIHAHVTMTRPDEATEGGSSAAELMLATAVEFGIGRTYSMCPPQDIVPLRERLGNALSFNGMISKKPDEPDDAAYRTLDLFLRAGIEIIKLWAAPRGRDRGLVLDAPWRIEAVKRARAAGIRVVMVHVGDPDAWWTHTYQDVAKFGTKADQYLPLRKMIELFPDLTWIGAHMGGDPEHPDHLERLLEEFPQLHFDTSATKWQVREVSRHRDAIRALVCRYPDRFLFGSDLVTGHTHVREHYVSRYWCQRTLWESGWTGPSPIHDPDYAPRDGEGPRPMLRGVDLPSDVLEKVYSGNARRILRLAASPVDRTGRPVP</sequence>
<reference evidence="3 4" key="1">
    <citation type="submission" date="2019-05" db="EMBL/GenBank/DDBJ databases">
        <authorList>
            <consortium name="Science for Life Laboratories"/>
        </authorList>
    </citation>
    <scope>NUCLEOTIDE SEQUENCE [LARGE SCALE GENOMIC DNA]</scope>
    <source>
        <strain evidence="3">Soil9</strain>
    </source>
</reference>
<evidence type="ECO:0000313" key="4">
    <source>
        <dbReference type="Proteomes" id="UP000464178"/>
    </source>
</evidence>
<feature type="compositionally biased region" description="Basic and acidic residues" evidence="1">
    <location>
        <begin position="293"/>
        <end position="304"/>
    </location>
</feature>
<dbReference type="EMBL" id="LR593886">
    <property type="protein sequence ID" value="VTS01607.1"/>
    <property type="molecule type" value="Genomic_DNA"/>
</dbReference>
<keyword evidence="3" id="KW-0378">Hydrolase</keyword>
<evidence type="ECO:0000259" key="2">
    <source>
        <dbReference type="Pfam" id="PF04909"/>
    </source>
</evidence>
<dbReference type="SUPFAM" id="SSF51556">
    <property type="entry name" value="Metallo-dependent hydrolases"/>
    <property type="match status" value="1"/>
</dbReference>
<dbReference type="Pfam" id="PF04909">
    <property type="entry name" value="Amidohydro_2"/>
    <property type="match status" value="1"/>
</dbReference>